<evidence type="ECO:0000256" key="7">
    <source>
        <dbReference type="RuleBase" id="RU003930"/>
    </source>
</evidence>
<evidence type="ECO:0000313" key="11">
    <source>
        <dbReference type="Proteomes" id="UP000193244"/>
    </source>
</evidence>
<dbReference type="InterPro" id="IPR002132">
    <property type="entry name" value="Ribosomal_uL5"/>
</dbReference>
<gene>
    <name evidence="6" type="primary">rplE</name>
    <name evidence="10" type="ORF">SAMN06296010_1720</name>
</gene>
<dbReference type="GO" id="GO:0003735">
    <property type="term" value="F:structural constituent of ribosome"/>
    <property type="evidence" value="ECO:0007669"/>
    <property type="project" value="InterPro"/>
</dbReference>
<dbReference type="FunFam" id="3.30.1440.10:FF:000001">
    <property type="entry name" value="50S ribosomal protein L5"/>
    <property type="match status" value="1"/>
</dbReference>
<dbReference type="PANTHER" id="PTHR11994">
    <property type="entry name" value="60S RIBOSOMAL PROTEIN L11-RELATED"/>
    <property type="match status" value="1"/>
</dbReference>
<dbReference type="Pfam" id="PF00281">
    <property type="entry name" value="Ribosomal_L5"/>
    <property type="match status" value="1"/>
</dbReference>
<dbReference type="AlphaFoldDB" id="A0A1X7JRY7"/>
<comment type="function">
    <text evidence="5">This is one of the proteins that bind and probably mediate the attachment of the 5S RNA into the large ribosomal subunit, where it forms part of the central protuberance. In the 70S ribosome it contacts protein S13 of the 30S subunit (bridge B1b), connecting the 2 subunits; this bridge is implicated in subunit movement. Contacts the P site tRNA; the 5S rRNA and some of its associated proteins might help stabilize positioning of ribosome-bound tRNAs.</text>
</comment>
<dbReference type="NCBIfam" id="NF000585">
    <property type="entry name" value="PRK00010.1"/>
    <property type="match status" value="1"/>
</dbReference>
<feature type="domain" description="Large ribosomal subunit protein uL5 N-terminal" evidence="8">
    <location>
        <begin position="35"/>
        <end position="91"/>
    </location>
</feature>
<dbReference type="InterPro" id="IPR020930">
    <property type="entry name" value="Ribosomal_uL5_bac-type"/>
</dbReference>
<dbReference type="OrthoDB" id="9806626at2"/>
<dbReference type="GO" id="GO:0019843">
    <property type="term" value="F:rRNA binding"/>
    <property type="evidence" value="ECO:0007669"/>
    <property type="project" value="UniProtKB-UniRule"/>
</dbReference>
<keyword evidence="2 6" id="KW-0689">Ribosomal protein</keyword>
<protein>
    <recommendedName>
        <fullName evidence="4 6">Large ribosomal subunit protein uL5</fullName>
    </recommendedName>
</protein>
<name>A0A1X7JRY7_9MICO</name>
<dbReference type="PIRSF" id="PIRSF002161">
    <property type="entry name" value="Ribosomal_L5"/>
    <property type="match status" value="1"/>
</dbReference>
<keyword evidence="6" id="KW-0699">rRNA-binding</keyword>
<dbReference type="GO" id="GO:0000049">
    <property type="term" value="F:tRNA binding"/>
    <property type="evidence" value="ECO:0007669"/>
    <property type="project" value="UniProtKB-UniRule"/>
</dbReference>
<accession>A0A1X7JRY7</accession>
<dbReference type="GO" id="GO:0005840">
    <property type="term" value="C:ribosome"/>
    <property type="evidence" value="ECO:0007669"/>
    <property type="project" value="UniProtKB-KW"/>
</dbReference>
<dbReference type="RefSeq" id="WP_085484870.1">
    <property type="nucleotide sequence ID" value="NZ_FXAY01000002.1"/>
</dbReference>
<evidence type="ECO:0000259" key="8">
    <source>
        <dbReference type="Pfam" id="PF00281"/>
    </source>
</evidence>
<keyword evidence="6" id="KW-0820">tRNA-binding</keyword>
<dbReference type="EMBL" id="FXAY01000002">
    <property type="protein sequence ID" value="SMG30891.1"/>
    <property type="molecule type" value="Genomic_DNA"/>
</dbReference>
<organism evidence="10 11">
    <name type="scientific">Agreia pratensis</name>
    <dbReference type="NCBI Taxonomy" id="150121"/>
    <lineage>
        <taxon>Bacteria</taxon>
        <taxon>Bacillati</taxon>
        <taxon>Actinomycetota</taxon>
        <taxon>Actinomycetes</taxon>
        <taxon>Micrococcales</taxon>
        <taxon>Microbacteriaceae</taxon>
        <taxon>Agreia</taxon>
    </lineage>
</organism>
<sequence length="196" mass="21824">MTDTAVVSGKIQPRLKQKYRSEISKKLQEEFGFTNVHQVPGLVKIVVNTGVGEAARDGKIIDGAVKDLTAITGQKPQVTLARKSIAQFKLREGQPIGAHVTLRGDRAWEFLDRLLSLALPRIRDFRGLSDKQFDGRGNYTFGLTEQSMFHEIDQDKIDRVRGFDITVVTTAKNDDEGRALLKALGFPFRNAENTPA</sequence>
<dbReference type="InterPro" id="IPR031309">
    <property type="entry name" value="Ribosomal_uL5_C"/>
</dbReference>
<dbReference type="InterPro" id="IPR031310">
    <property type="entry name" value="Ribosomal_uL5_N"/>
</dbReference>
<dbReference type="STRING" id="150121.SAMN06296010_1720"/>
<feature type="domain" description="Large ribosomal subunit protein uL5 C-terminal" evidence="9">
    <location>
        <begin position="95"/>
        <end position="188"/>
    </location>
</feature>
<evidence type="ECO:0000256" key="5">
    <source>
        <dbReference type="ARBA" id="ARBA00058604"/>
    </source>
</evidence>
<dbReference type="GO" id="GO:1990904">
    <property type="term" value="C:ribonucleoprotein complex"/>
    <property type="evidence" value="ECO:0007669"/>
    <property type="project" value="UniProtKB-KW"/>
</dbReference>
<evidence type="ECO:0000256" key="3">
    <source>
        <dbReference type="ARBA" id="ARBA00023274"/>
    </source>
</evidence>
<comment type="similarity">
    <text evidence="1 6 7">Belongs to the universal ribosomal protein uL5 family.</text>
</comment>
<comment type="function">
    <text evidence="6">This is 1 of the proteins that bind and probably mediate the attachment of the 5S RNA into the large ribosomal subunit, where it forms part of the central protuberance. In the 70S ribosome it contacts protein S13 of the 30S subunit (bridge B1b), connecting the 2 subunits; this bridge is implicated in subunit movement. Contacts the P site tRNA; the 5S rRNA and some of its associated proteins might help stabilize positioning of ribosome-bound tRNAs.</text>
</comment>
<dbReference type="SUPFAM" id="SSF55282">
    <property type="entry name" value="RL5-like"/>
    <property type="match status" value="1"/>
</dbReference>
<keyword evidence="3 6" id="KW-0687">Ribonucleoprotein</keyword>
<evidence type="ECO:0000256" key="6">
    <source>
        <dbReference type="HAMAP-Rule" id="MF_01333"/>
    </source>
</evidence>
<evidence type="ECO:0000256" key="1">
    <source>
        <dbReference type="ARBA" id="ARBA00008553"/>
    </source>
</evidence>
<reference evidence="11" key="1">
    <citation type="submission" date="2017-04" db="EMBL/GenBank/DDBJ databases">
        <authorList>
            <person name="Varghese N."/>
            <person name="Submissions S."/>
        </authorList>
    </citation>
    <scope>NUCLEOTIDE SEQUENCE [LARGE SCALE GENOMIC DNA]</scope>
    <source>
        <strain evidence="11">VKM Ac-2510</strain>
    </source>
</reference>
<evidence type="ECO:0000256" key="2">
    <source>
        <dbReference type="ARBA" id="ARBA00022980"/>
    </source>
</evidence>
<keyword evidence="6" id="KW-0694">RNA-binding</keyword>
<dbReference type="HAMAP" id="MF_01333_B">
    <property type="entry name" value="Ribosomal_uL5_B"/>
    <property type="match status" value="1"/>
</dbReference>
<evidence type="ECO:0000313" key="10">
    <source>
        <dbReference type="EMBL" id="SMG30891.1"/>
    </source>
</evidence>
<dbReference type="Pfam" id="PF00673">
    <property type="entry name" value="Ribosomal_L5_C"/>
    <property type="match status" value="1"/>
</dbReference>
<dbReference type="Proteomes" id="UP000193244">
    <property type="component" value="Unassembled WGS sequence"/>
</dbReference>
<keyword evidence="11" id="KW-1185">Reference proteome</keyword>
<evidence type="ECO:0000259" key="9">
    <source>
        <dbReference type="Pfam" id="PF00673"/>
    </source>
</evidence>
<evidence type="ECO:0000256" key="4">
    <source>
        <dbReference type="ARBA" id="ARBA00035245"/>
    </source>
</evidence>
<dbReference type="InterPro" id="IPR022803">
    <property type="entry name" value="Ribosomal_uL5_dom_sf"/>
</dbReference>
<dbReference type="GO" id="GO:0006412">
    <property type="term" value="P:translation"/>
    <property type="evidence" value="ECO:0007669"/>
    <property type="project" value="UniProtKB-UniRule"/>
</dbReference>
<proteinExistence type="inferred from homology"/>
<dbReference type="Gene3D" id="3.30.1440.10">
    <property type="match status" value="1"/>
</dbReference>
<comment type="subunit">
    <text evidence="6">Part of the 50S ribosomal subunit; part of the 5S rRNA/L5/L18/L25 subcomplex. Contacts the 5S rRNA and the P site tRNA. Forms a bridge to the 30S subunit in the 70S ribosome.</text>
</comment>